<sequence>MSTATTPALATGDTAARLAAPSGAATTRRRAQRHPHDVNARAATDADWDMPSSHAMPTTERPFTLRKIQGIAGAAALTALLAGCGTQQAGAPPQSPPTSVANTMPPRAALSDLPTAPTKGLSKGLTLPLDQYTTQPADGYAWKVAVHAQWRSCMARYGFQDFGPPPVSAQSVTTETNAAMGRRYGISDLDLAKKYGYHLATDTKETPYWEPAPGAESDVFTGAGPSVEGGVYQGQKIPEGGCRGEARRMFPMPQTPQAERVGFRAFQQSQKDADVVKSIAQWSSCMKRKGFERNHPLEDLGKLGISLSSPKAGKKEIAVAVADVECKKKTGLVKVWNTEERGIQAKAISEHKSRLAKEKSTKDKTIVKVRQAYGVAGN</sequence>
<comment type="caution">
    <text evidence="2">The sequence shown here is derived from an EMBL/GenBank/DDBJ whole genome shotgun (WGS) entry which is preliminary data.</text>
</comment>
<evidence type="ECO:0000313" key="3">
    <source>
        <dbReference type="Proteomes" id="UP000419138"/>
    </source>
</evidence>
<accession>A0A646KGN3</accession>
<proteinExistence type="predicted"/>
<feature type="region of interest" description="Disordered" evidence="1">
    <location>
        <begin position="1"/>
        <end position="43"/>
    </location>
</feature>
<dbReference type="RefSeq" id="WP_153523202.1">
    <property type="nucleotide sequence ID" value="NZ_JBEPDZ010000002.1"/>
</dbReference>
<dbReference type="Proteomes" id="UP000419138">
    <property type="component" value="Unassembled WGS sequence"/>
</dbReference>
<evidence type="ECO:0000313" key="2">
    <source>
        <dbReference type="EMBL" id="MQT01383.1"/>
    </source>
</evidence>
<dbReference type="EMBL" id="VCLA01000121">
    <property type="protein sequence ID" value="MQT01383.1"/>
    <property type="molecule type" value="Genomic_DNA"/>
</dbReference>
<dbReference type="AlphaFoldDB" id="A0A646KGN3"/>
<dbReference type="OrthoDB" id="4800194at2"/>
<name>A0A646KGN3_STRJU</name>
<protein>
    <submittedName>
        <fullName evidence="2">Uncharacterized protein</fullName>
    </submittedName>
</protein>
<evidence type="ECO:0000256" key="1">
    <source>
        <dbReference type="SAM" id="MobiDB-lite"/>
    </source>
</evidence>
<organism evidence="2 3">
    <name type="scientific">Streptomyces jumonjinensis</name>
    <dbReference type="NCBI Taxonomy" id="1945"/>
    <lineage>
        <taxon>Bacteria</taxon>
        <taxon>Bacillati</taxon>
        <taxon>Actinomycetota</taxon>
        <taxon>Actinomycetes</taxon>
        <taxon>Kitasatosporales</taxon>
        <taxon>Streptomycetaceae</taxon>
        <taxon>Streptomyces</taxon>
    </lineage>
</organism>
<keyword evidence="3" id="KW-1185">Reference proteome</keyword>
<reference evidence="2 3" key="1">
    <citation type="submission" date="2019-05" db="EMBL/GenBank/DDBJ databases">
        <title>Comparative genomics and metabolomics analyses of clavulanic acid producing Streptomyces species provides insight into specialized metabolism and evolution of beta-lactam biosynthetic gene clusters.</title>
        <authorList>
            <person name="Moore M.A."/>
            <person name="Cruz-Morales P."/>
            <person name="Barona Gomez F."/>
            <person name="Kapil T."/>
        </authorList>
    </citation>
    <scope>NUCLEOTIDE SEQUENCE [LARGE SCALE GENOMIC DNA]</scope>
    <source>
        <strain evidence="2 3">NRRL 5741</strain>
    </source>
</reference>
<gene>
    <name evidence="2" type="ORF">FF041_14495</name>
</gene>